<keyword evidence="2" id="KW-1185">Reference proteome</keyword>
<sequence length="583" mass="65314">MSVENSQVLEKKPDSGNLPPSVTWVLLAQVLQDNRIQDNTSLRMFLSKVETGRTIEVEDDRIKTNNLNTSRTLHRVETGRTIELEDSRIKNTNRTLHMVQAMCTVHTAGTGKRLSNPYAALIDHLRATWLKGKTRPMEYRRTQLEALGRFLEENKCEILQAVHADMHRPPFEGDIAEVSLVRNEVNNALNNLHSWMRDKRVSKNLVATFDKAFIRKDPYGVVLIISPFNFPFHLTLIPLVGAIAAGNCVIVKPSELSKCSEKLMAEVLPNYLDPETFAVVTGGQKQTAKLLENKFDYIFFTGGAHVGKIVMTAAAKHLTPLTLELGGKNPCYVDSCCDFQSAANRIAWAKFFNAGQCCISPDYVICTADVQDKLIPCLRQAIRSFYGCNPQDSPDFGRMINDKHFKRVRALLDCGRVAIGGETDECDRYIAPTVLADVKEWEPIMQQEVFGPVLPILTVSCLDEAIHFINCGDRPLIAFAFSCKSEIVNRVLDCTSSGGFCGNNDLTHMTLVSLPFGGIGCSGLGKYHGKFSFDTFINQRSCHIRTLGLEVISCVRYPPYSERKLRLLKLVTDVRRRKFCTLL</sequence>
<dbReference type="EMBL" id="CM037615">
    <property type="protein sequence ID" value="KAH8013626.1"/>
    <property type="molecule type" value="Genomic_DNA"/>
</dbReference>
<proteinExistence type="predicted"/>
<dbReference type="Proteomes" id="UP000827872">
    <property type="component" value="Linkage Group LG02"/>
</dbReference>
<gene>
    <name evidence="1" type="ORF">K3G42_020874</name>
</gene>
<protein>
    <submittedName>
        <fullName evidence="1">Uncharacterized protein</fullName>
    </submittedName>
</protein>
<organism evidence="1 2">
    <name type="scientific">Sphaerodactylus townsendi</name>
    <dbReference type="NCBI Taxonomy" id="933632"/>
    <lineage>
        <taxon>Eukaryota</taxon>
        <taxon>Metazoa</taxon>
        <taxon>Chordata</taxon>
        <taxon>Craniata</taxon>
        <taxon>Vertebrata</taxon>
        <taxon>Euteleostomi</taxon>
        <taxon>Lepidosauria</taxon>
        <taxon>Squamata</taxon>
        <taxon>Bifurcata</taxon>
        <taxon>Gekkota</taxon>
        <taxon>Sphaerodactylidae</taxon>
        <taxon>Sphaerodactylus</taxon>
    </lineage>
</organism>
<reference evidence="1" key="1">
    <citation type="submission" date="2021-08" db="EMBL/GenBank/DDBJ databases">
        <title>The first chromosome-level gecko genome reveals the dynamic sex chromosomes of Neotropical dwarf geckos (Sphaerodactylidae: Sphaerodactylus).</title>
        <authorList>
            <person name="Pinto B.J."/>
            <person name="Keating S.E."/>
            <person name="Gamble T."/>
        </authorList>
    </citation>
    <scope>NUCLEOTIDE SEQUENCE</scope>
    <source>
        <strain evidence="1">TG3544</strain>
    </source>
</reference>
<name>A0ACB8G269_9SAUR</name>
<accession>A0ACB8G269</accession>
<evidence type="ECO:0000313" key="1">
    <source>
        <dbReference type="EMBL" id="KAH8013626.1"/>
    </source>
</evidence>
<evidence type="ECO:0000313" key="2">
    <source>
        <dbReference type="Proteomes" id="UP000827872"/>
    </source>
</evidence>
<comment type="caution">
    <text evidence="1">The sequence shown here is derived from an EMBL/GenBank/DDBJ whole genome shotgun (WGS) entry which is preliminary data.</text>
</comment>